<dbReference type="SUPFAM" id="SSF53850">
    <property type="entry name" value="Periplasmic binding protein-like II"/>
    <property type="match status" value="1"/>
</dbReference>
<dbReference type="EMBL" id="PXXO01000001">
    <property type="protein sequence ID" value="PSJ07529.1"/>
    <property type="molecule type" value="Genomic_DNA"/>
</dbReference>
<comment type="function">
    <text evidence="4">Involved in the system for phosphate transport across the cytoplasmic membrane.</text>
</comment>
<keyword evidence="2 4" id="KW-0813">Transport</keyword>
<dbReference type="GO" id="GO:0006817">
    <property type="term" value="P:phosphate ion transport"/>
    <property type="evidence" value="ECO:0007669"/>
    <property type="project" value="UniProtKB-UniRule"/>
</dbReference>
<dbReference type="PANTHER" id="PTHR30570">
    <property type="entry name" value="PERIPLASMIC PHOSPHATE BINDING COMPONENT OF PHOSPHATE ABC TRANSPORTER"/>
    <property type="match status" value="1"/>
</dbReference>
<dbReference type="InterPro" id="IPR011862">
    <property type="entry name" value="Phos-bd"/>
</dbReference>
<reference evidence="6 7" key="1">
    <citation type="journal article" date="2018" name="Environ. Microbiol.">
        <title>Ecological and genomic features of two widespread freshwater picocyanobacteria.</title>
        <authorList>
            <person name="Cabello-Yeves P.J."/>
            <person name="Picazo A."/>
            <person name="Camacho A."/>
            <person name="Callieri C."/>
            <person name="Rosselli R."/>
            <person name="Roda-Garcia J.J."/>
            <person name="Coutinho F.H."/>
            <person name="Rodriguez-Valera F."/>
        </authorList>
    </citation>
    <scope>NUCLEOTIDE SEQUENCE [LARGE SCALE GENOMIC DNA]</scope>
    <source>
        <strain evidence="6 7">Tous</strain>
    </source>
</reference>
<dbReference type="Pfam" id="PF12849">
    <property type="entry name" value="PBP_like_2"/>
    <property type="match status" value="1"/>
</dbReference>
<keyword evidence="3" id="KW-0732">Signal</keyword>
<organism evidence="6 7">
    <name type="scientific">Cyanobium usitatum str. Tous</name>
    <dbReference type="NCBI Taxonomy" id="2116684"/>
    <lineage>
        <taxon>Bacteria</taxon>
        <taxon>Bacillati</taxon>
        <taxon>Cyanobacteriota</taxon>
        <taxon>Cyanophyceae</taxon>
        <taxon>Synechococcales</taxon>
        <taxon>Prochlorococcaceae</taxon>
        <taxon>Cyanobium</taxon>
    </lineage>
</organism>
<feature type="domain" description="PBP" evidence="5">
    <location>
        <begin position="14"/>
        <end position="264"/>
    </location>
</feature>
<evidence type="ECO:0000313" key="6">
    <source>
        <dbReference type="EMBL" id="PSJ07529.1"/>
    </source>
</evidence>
<sequence>MVSLLPAGALAAPEPILIGGSSTVFPVMQAAIAAYQKGGANRHVRFELKETGTSAGFRQFCSGKLPVANASRPINAKELKACAAKGVTFLELPIGFDAITVVVNPVNTWASSITTRELARIWSARAAGSVKTWSQVNLDWPNRPIRLCGPGKDSGTYDYFNKAINGDEDNSRSDYFSSENDNELVACVAKNPDALGYFGFSYYQANAKRLKALSIVGSKGAVLPSLATVQKEAYVPLSRPLFIYVNDKALRQRPELQKFVNYTIKNGLTLVKQAGSVPISSSTYRLVESKLHQKVSGTAFGGDIPVGLTTSQALQRSLDSIKKPEFR</sequence>
<accession>A0A2P7N230</accession>
<dbReference type="Proteomes" id="UP000243002">
    <property type="component" value="Unassembled WGS sequence"/>
</dbReference>
<evidence type="ECO:0000256" key="3">
    <source>
        <dbReference type="ARBA" id="ARBA00022729"/>
    </source>
</evidence>
<evidence type="ECO:0000313" key="7">
    <source>
        <dbReference type="Proteomes" id="UP000243002"/>
    </source>
</evidence>
<keyword evidence="7" id="KW-1185">Reference proteome</keyword>
<dbReference type="OrthoDB" id="9790048at2"/>
<dbReference type="InterPro" id="IPR024370">
    <property type="entry name" value="PBP_domain"/>
</dbReference>
<comment type="caution">
    <text evidence="6">The sequence shown here is derived from an EMBL/GenBank/DDBJ whole genome shotgun (WGS) entry which is preliminary data.</text>
</comment>
<gene>
    <name evidence="6" type="ORF">C7K55_00970</name>
</gene>
<evidence type="ECO:0000259" key="5">
    <source>
        <dbReference type="Pfam" id="PF12849"/>
    </source>
</evidence>
<dbReference type="NCBIfam" id="TIGR02136">
    <property type="entry name" value="ptsS_2"/>
    <property type="match status" value="1"/>
</dbReference>
<evidence type="ECO:0000256" key="2">
    <source>
        <dbReference type="ARBA" id="ARBA00022448"/>
    </source>
</evidence>
<proteinExistence type="inferred from homology"/>
<evidence type="ECO:0000256" key="1">
    <source>
        <dbReference type="ARBA" id="ARBA00008725"/>
    </source>
</evidence>
<dbReference type="PANTHER" id="PTHR30570:SF1">
    <property type="entry name" value="PHOSPHATE-BINDING PROTEIN PSTS"/>
    <property type="match status" value="1"/>
</dbReference>
<protein>
    <recommendedName>
        <fullName evidence="4">Phosphate-binding protein</fullName>
    </recommendedName>
</protein>
<name>A0A2P7N230_9CYAN</name>
<comment type="similarity">
    <text evidence="1 4">Belongs to the PstS family.</text>
</comment>
<dbReference type="AlphaFoldDB" id="A0A2P7N230"/>
<keyword evidence="4" id="KW-0592">Phosphate transport</keyword>
<evidence type="ECO:0000256" key="4">
    <source>
        <dbReference type="RuleBase" id="RU367119"/>
    </source>
</evidence>
<dbReference type="GO" id="GO:0042301">
    <property type="term" value="F:phosphate ion binding"/>
    <property type="evidence" value="ECO:0007669"/>
    <property type="project" value="UniProtKB-UniRule"/>
</dbReference>
<dbReference type="InterPro" id="IPR050811">
    <property type="entry name" value="Phosphate_ABC_transporter"/>
</dbReference>
<dbReference type="CDD" id="cd13654">
    <property type="entry name" value="PBP2_phosphate_like_2"/>
    <property type="match status" value="1"/>
</dbReference>
<dbReference type="Gene3D" id="3.40.190.10">
    <property type="entry name" value="Periplasmic binding protein-like II"/>
    <property type="match status" value="2"/>
</dbReference>